<comment type="caution">
    <text evidence="1">The sequence shown here is derived from an EMBL/GenBank/DDBJ whole genome shotgun (WGS) entry which is preliminary data.</text>
</comment>
<dbReference type="Proteomes" id="UP000054783">
    <property type="component" value="Unassembled WGS sequence"/>
</dbReference>
<dbReference type="Pfam" id="PF07801">
    <property type="entry name" value="DUF1647"/>
    <property type="match status" value="1"/>
</dbReference>
<dbReference type="EMBL" id="JYDQ01000234">
    <property type="protein sequence ID" value="KRY10352.1"/>
    <property type="molecule type" value="Genomic_DNA"/>
</dbReference>
<dbReference type="PANTHER" id="PTHR31389">
    <property type="entry name" value="LD39211P"/>
    <property type="match status" value="1"/>
</dbReference>
<dbReference type="STRING" id="990121.A0A0V0ZCW8"/>
<reference evidence="1 2" key="1">
    <citation type="submission" date="2015-01" db="EMBL/GenBank/DDBJ databases">
        <title>Evolution of Trichinella species and genotypes.</title>
        <authorList>
            <person name="Korhonen P.K."/>
            <person name="Edoardo P."/>
            <person name="Giuseppe L.R."/>
            <person name="Gasser R.B."/>
        </authorList>
    </citation>
    <scope>NUCLEOTIDE SEQUENCE [LARGE SCALE GENOMIC DNA]</scope>
    <source>
        <strain evidence="1">ISS2496</strain>
    </source>
</reference>
<name>A0A0V0ZCW8_9BILA</name>
<gene>
    <name evidence="1" type="ORF">T12_6264</name>
</gene>
<accession>A0A0V0ZCW8</accession>
<sequence>LLLLVYIRQTNTYSSKSVSKTLSLNDSQTIFNLTCDAVILFTILSRRSENMHFFLCKEYLHYPALRYHHPVNASLVGLAFQANTLEILKKMFCHESNLYSFKSLNSLNTEHIPFVTAANDVYFQNVLVTIRSVQMHFPYARIVLYDLGLERNQSEYASKLCNVKVMKFPFDEFPEFVSTLSEFRWKPIILMLSLMEYGTLWYLDSSIILTSSNLLPVYNLINQLHPNKADTNGKCSLLFHSSSGHGIFSATNPKMYDYFPTNLEKLKNTEMFESGIIFASYSEEVYSVLFLMVACAIEGPCMAPPDSNSFCQFERNRYRNYAFCHRYDQSAFNLLLANLLHYKSDRWSSACMAQLLEYNIPSS</sequence>
<dbReference type="AlphaFoldDB" id="A0A0V0ZCW8"/>
<feature type="non-terminal residue" evidence="1">
    <location>
        <position position="1"/>
    </location>
</feature>
<dbReference type="InterPro" id="IPR012444">
    <property type="entry name" value="DUF1647"/>
</dbReference>
<keyword evidence="2" id="KW-1185">Reference proteome</keyword>
<dbReference type="InterPro" id="IPR029044">
    <property type="entry name" value="Nucleotide-diphossugar_trans"/>
</dbReference>
<dbReference type="SUPFAM" id="SSF53448">
    <property type="entry name" value="Nucleotide-diphospho-sugar transferases"/>
    <property type="match status" value="1"/>
</dbReference>
<proteinExistence type="predicted"/>
<dbReference type="OrthoDB" id="10053392at2759"/>
<evidence type="ECO:0000313" key="2">
    <source>
        <dbReference type="Proteomes" id="UP000054783"/>
    </source>
</evidence>
<dbReference type="PANTHER" id="PTHR31389:SF4">
    <property type="entry name" value="LD39211P"/>
    <property type="match status" value="1"/>
</dbReference>
<evidence type="ECO:0000313" key="1">
    <source>
        <dbReference type="EMBL" id="KRY10352.1"/>
    </source>
</evidence>
<protein>
    <submittedName>
        <fullName evidence="1">Uncharacterized protein</fullName>
    </submittedName>
</protein>
<organism evidence="1 2">
    <name type="scientific">Trichinella patagoniensis</name>
    <dbReference type="NCBI Taxonomy" id="990121"/>
    <lineage>
        <taxon>Eukaryota</taxon>
        <taxon>Metazoa</taxon>
        <taxon>Ecdysozoa</taxon>
        <taxon>Nematoda</taxon>
        <taxon>Enoplea</taxon>
        <taxon>Dorylaimia</taxon>
        <taxon>Trichinellida</taxon>
        <taxon>Trichinellidae</taxon>
        <taxon>Trichinella</taxon>
    </lineage>
</organism>